<gene>
    <name evidence="3" type="ORF">QJS10_CPA10g00722</name>
</gene>
<dbReference type="EMBL" id="JAUJYO010000010">
    <property type="protein sequence ID" value="KAK1306860.1"/>
    <property type="molecule type" value="Genomic_DNA"/>
</dbReference>
<dbReference type="PANTHER" id="PTHR47066">
    <property type="entry name" value="HEAVY METAL-ASSOCIATED ISOPRENYLATED PLANT PROTEIN 9"/>
    <property type="match status" value="1"/>
</dbReference>
<proteinExistence type="predicted"/>
<dbReference type="PANTHER" id="PTHR47066:SF1">
    <property type="entry name" value="HEAVY METAL-ASSOCIATED ISOPRENYLATED PLANT PROTEIN 9"/>
    <property type="match status" value="1"/>
</dbReference>
<dbReference type="GO" id="GO:0046872">
    <property type="term" value="F:metal ion binding"/>
    <property type="evidence" value="ECO:0007669"/>
    <property type="project" value="InterPro"/>
</dbReference>
<sequence>MGEEAKPEETKAEAKPEEKKEEEKKEEKTEEKAEDKKEEEPKPPSPPPPIVLYVDLHCVGCAKKIERTILKVRGVEEVEINMPINQVTVKGIVDPQAICDRIQNRTSRSARILSPLPPADGESKPEAPPVQVSGMQTVELRVNMHCEACAQQLKKKILKMRGVQTVETELSCGKVTVNGTMDGEKLKDYIYQRTRKLAKIVPQPPKEEPKKEEEVKAAPGEKSQEDKKEEKPEEEEKEEEKAQPPPQEGDNGGGGEEKGQEKGEEPKKEGEEIVVSDDMVKKMMYWRPIYVIEQLPPPQLFSDENPNACCIS</sequence>
<dbReference type="InterPro" id="IPR044258">
    <property type="entry name" value="HIPP09-like"/>
</dbReference>
<dbReference type="InterPro" id="IPR036163">
    <property type="entry name" value="HMA_dom_sf"/>
</dbReference>
<dbReference type="CDD" id="cd00371">
    <property type="entry name" value="HMA"/>
    <property type="match status" value="2"/>
</dbReference>
<dbReference type="Pfam" id="PF00403">
    <property type="entry name" value="HMA"/>
    <property type="match status" value="2"/>
</dbReference>
<dbReference type="SUPFAM" id="SSF55008">
    <property type="entry name" value="HMA, heavy metal-associated domain"/>
    <property type="match status" value="2"/>
</dbReference>
<evidence type="ECO:0000259" key="2">
    <source>
        <dbReference type="PROSITE" id="PS50846"/>
    </source>
</evidence>
<feature type="compositionally biased region" description="Basic and acidic residues" evidence="1">
    <location>
        <begin position="205"/>
        <end position="216"/>
    </location>
</feature>
<name>A0AAV9E015_ACOCL</name>
<dbReference type="Proteomes" id="UP001180020">
    <property type="component" value="Unassembled WGS sequence"/>
</dbReference>
<comment type="caution">
    <text evidence="3">The sequence shown here is derived from an EMBL/GenBank/DDBJ whole genome shotgun (WGS) entry which is preliminary data.</text>
</comment>
<accession>A0AAV9E015</accession>
<feature type="domain" description="HMA" evidence="2">
    <location>
        <begin position="47"/>
        <end position="110"/>
    </location>
</feature>
<feature type="domain" description="HMA" evidence="2">
    <location>
        <begin position="135"/>
        <end position="198"/>
    </location>
</feature>
<organism evidence="3 4">
    <name type="scientific">Acorus calamus</name>
    <name type="common">Sweet flag</name>
    <dbReference type="NCBI Taxonomy" id="4465"/>
    <lineage>
        <taxon>Eukaryota</taxon>
        <taxon>Viridiplantae</taxon>
        <taxon>Streptophyta</taxon>
        <taxon>Embryophyta</taxon>
        <taxon>Tracheophyta</taxon>
        <taxon>Spermatophyta</taxon>
        <taxon>Magnoliopsida</taxon>
        <taxon>Liliopsida</taxon>
        <taxon>Acoraceae</taxon>
        <taxon>Acorus</taxon>
    </lineage>
</organism>
<reference evidence="3" key="2">
    <citation type="submission" date="2023-06" db="EMBL/GenBank/DDBJ databases">
        <authorList>
            <person name="Ma L."/>
            <person name="Liu K.-W."/>
            <person name="Li Z."/>
            <person name="Hsiao Y.-Y."/>
            <person name="Qi Y."/>
            <person name="Fu T."/>
            <person name="Tang G."/>
            <person name="Zhang D."/>
            <person name="Sun W.-H."/>
            <person name="Liu D.-K."/>
            <person name="Li Y."/>
            <person name="Chen G.-Z."/>
            <person name="Liu X.-D."/>
            <person name="Liao X.-Y."/>
            <person name="Jiang Y.-T."/>
            <person name="Yu X."/>
            <person name="Hao Y."/>
            <person name="Huang J."/>
            <person name="Zhao X.-W."/>
            <person name="Ke S."/>
            <person name="Chen Y.-Y."/>
            <person name="Wu W.-L."/>
            <person name="Hsu J.-L."/>
            <person name="Lin Y.-F."/>
            <person name="Huang M.-D."/>
            <person name="Li C.-Y."/>
            <person name="Huang L."/>
            <person name="Wang Z.-W."/>
            <person name="Zhao X."/>
            <person name="Zhong W.-Y."/>
            <person name="Peng D.-H."/>
            <person name="Ahmad S."/>
            <person name="Lan S."/>
            <person name="Zhang J.-S."/>
            <person name="Tsai W.-C."/>
            <person name="Van De Peer Y."/>
            <person name="Liu Z.-J."/>
        </authorList>
    </citation>
    <scope>NUCLEOTIDE SEQUENCE</scope>
    <source>
        <strain evidence="3">CP</strain>
        <tissue evidence="3">Leaves</tissue>
    </source>
</reference>
<dbReference type="PROSITE" id="PS50846">
    <property type="entry name" value="HMA_2"/>
    <property type="match status" value="2"/>
</dbReference>
<protein>
    <recommendedName>
        <fullName evidence="2">HMA domain-containing protein</fullName>
    </recommendedName>
</protein>
<feature type="region of interest" description="Disordered" evidence="1">
    <location>
        <begin position="197"/>
        <end position="278"/>
    </location>
</feature>
<keyword evidence="4" id="KW-1185">Reference proteome</keyword>
<feature type="compositionally biased region" description="Basic and acidic residues" evidence="1">
    <location>
        <begin position="255"/>
        <end position="271"/>
    </location>
</feature>
<evidence type="ECO:0000313" key="3">
    <source>
        <dbReference type="EMBL" id="KAK1306860.1"/>
    </source>
</evidence>
<dbReference type="InterPro" id="IPR006121">
    <property type="entry name" value="HMA_dom"/>
</dbReference>
<feature type="compositionally biased region" description="Basic and acidic residues" evidence="1">
    <location>
        <begin position="1"/>
        <end position="42"/>
    </location>
</feature>
<evidence type="ECO:0000313" key="4">
    <source>
        <dbReference type="Proteomes" id="UP001180020"/>
    </source>
</evidence>
<reference evidence="3" key="1">
    <citation type="journal article" date="2023" name="Nat. Commun.">
        <title>Diploid and tetraploid genomes of Acorus and the evolution of monocots.</title>
        <authorList>
            <person name="Ma L."/>
            <person name="Liu K.W."/>
            <person name="Li Z."/>
            <person name="Hsiao Y.Y."/>
            <person name="Qi Y."/>
            <person name="Fu T."/>
            <person name="Tang G.D."/>
            <person name="Zhang D."/>
            <person name="Sun W.H."/>
            <person name="Liu D.K."/>
            <person name="Li Y."/>
            <person name="Chen G.Z."/>
            <person name="Liu X.D."/>
            <person name="Liao X.Y."/>
            <person name="Jiang Y.T."/>
            <person name="Yu X."/>
            <person name="Hao Y."/>
            <person name="Huang J."/>
            <person name="Zhao X.W."/>
            <person name="Ke S."/>
            <person name="Chen Y.Y."/>
            <person name="Wu W.L."/>
            <person name="Hsu J.L."/>
            <person name="Lin Y.F."/>
            <person name="Huang M.D."/>
            <person name="Li C.Y."/>
            <person name="Huang L."/>
            <person name="Wang Z.W."/>
            <person name="Zhao X."/>
            <person name="Zhong W.Y."/>
            <person name="Peng D.H."/>
            <person name="Ahmad S."/>
            <person name="Lan S."/>
            <person name="Zhang J.S."/>
            <person name="Tsai W.C."/>
            <person name="Van de Peer Y."/>
            <person name="Liu Z.J."/>
        </authorList>
    </citation>
    <scope>NUCLEOTIDE SEQUENCE</scope>
    <source>
        <strain evidence="3">CP</strain>
    </source>
</reference>
<feature type="region of interest" description="Disordered" evidence="1">
    <location>
        <begin position="1"/>
        <end position="50"/>
    </location>
</feature>
<feature type="compositionally biased region" description="Basic and acidic residues" evidence="1">
    <location>
        <begin position="222"/>
        <end position="231"/>
    </location>
</feature>
<dbReference type="AlphaFoldDB" id="A0AAV9E015"/>
<evidence type="ECO:0000256" key="1">
    <source>
        <dbReference type="SAM" id="MobiDB-lite"/>
    </source>
</evidence>
<dbReference type="Gene3D" id="3.30.70.100">
    <property type="match status" value="2"/>
</dbReference>